<feature type="compositionally biased region" description="Polar residues" evidence="5">
    <location>
        <begin position="89"/>
        <end position="104"/>
    </location>
</feature>
<dbReference type="GO" id="GO:0000978">
    <property type="term" value="F:RNA polymerase II cis-regulatory region sequence-specific DNA binding"/>
    <property type="evidence" value="ECO:0007669"/>
    <property type="project" value="TreeGrafter"/>
</dbReference>
<dbReference type="PANTHER" id="PTHR10270:SF320">
    <property type="entry name" value="BOX TRANSCRIPTIONAL REGULATOR, PUTATIVE (AFU_ORTHOLOGUE AFUA_4G10820)-RELATED"/>
    <property type="match status" value="1"/>
</dbReference>
<dbReference type="GO" id="GO:0000122">
    <property type="term" value="P:negative regulation of transcription by RNA polymerase II"/>
    <property type="evidence" value="ECO:0007669"/>
    <property type="project" value="TreeGrafter"/>
</dbReference>
<evidence type="ECO:0000259" key="6">
    <source>
        <dbReference type="PROSITE" id="PS50118"/>
    </source>
</evidence>
<feature type="DNA-binding region" description="HMG box" evidence="4">
    <location>
        <begin position="133"/>
        <end position="201"/>
    </location>
</feature>
<dbReference type="InterPro" id="IPR050140">
    <property type="entry name" value="SRY-related_HMG-box_TF-like"/>
</dbReference>
<feature type="compositionally biased region" description="Low complexity" evidence="5">
    <location>
        <begin position="30"/>
        <end position="40"/>
    </location>
</feature>
<feature type="region of interest" description="Disordered" evidence="5">
    <location>
        <begin position="192"/>
        <end position="367"/>
    </location>
</feature>
<feature type="compositionally biased region" description="Polar residues" evidence="5">
    <location>
        <begin position="1"/>
        <end position="29"/>
    </location>
</feature>
<proteinExistence type="predicted"/>
<dbReference type="GO" id="GO:0030154">
    <property type="term" value="P:cell differentiation"/>
    <property type="evidence" value="ECO:0007669"/>
    <property type="project" value="TreeGrafter"/>
</dbReference>
<dbReference type="CDD" id="cd01389">
    <property type="entry name" value="HMG-box_ROX1-like"/>
    <property type="match status" value="1"/>
</dbReference>
<feature type="region of interest" description="Disordered" evidence="5">
    <location>
        <begin position="586"/>
        <end position="616"/>
    </location>
</feature>
<sequence length="763" mass="82311">MPDGNSSEIGVSHPSQSQESPRGHNTNSATSSRRPSSHTSTRSRRRSPSPSRDDDSKTPLTPEESPPFKLTRKRTAGIVELEDKELDETTSTPVHSRGSSNDSTAHVCICQPDPKIPRPRNGELRDVRDCQEPPLILAAFILYRQHHQAQVVSQHPGLANPEISKIIGEQWQNQSAEVKAKWKGLAEEEKLRHQQQYPSYRYQPKRNGRRGSISSDANGEKPKCQKCGGRSLLGPSTPFPQSAGSTSTSGVPPTPRSAITPRSRTLPPVFRDLSLQSPAGRRMARTYQGGQMSPLPNGGHYDDRDDLGPLSPEIKRRKYSDHPSSAQRSLPPRYTPASGQLVGPGTPFPFGPMQPQPQPQQQQQHPYPPALAHIRRETLPGIRGVVSPSGPMSPPPRPGMGYQQHRISHGHIIPDRSLVLPPLQTGSTDISTVTGGPATATATAAGKSPSDQIMTIPFRYKLKVLRQVAPPASHLASSPRGPLIVLEGDTPSAVAELGKWLFAELGKGEDLAVKMHEGPDLEGSAGKGPMVRCHLVATEWLGRSEGIVEGLAYGDVRTSGGDQAMVDATPMLESAISTRMIEEDYDDAENASKSSTTDTPAGEQDQPANTPETMDVDKKTSVPLALLTPANHTTTTITNHNDQKKKPVSLIPNFSLHASNTFARLIPLGPNDPYSPSDHWQWTATQWRGIVGPDLAIYMRDAISAEGGEAGKVGVEVLEDGVIVVSRLVGKESGGEGLVGLEGSVLRRLGFEVGEWVRAFGGG</sequence>
<feature type="compositionally biased region" description="Pro residues" evidence="5">
    <location>
        <begin position="346"/>
        <end position="358"/>
    </location>
</feature>
<dbReference type="InterPro" id="IPR036910">
    <property type="entry name" value="HMG_box_dom_sf"/>
</dbReference>
<evidence type="ECO:0000256" key="4">
    <source>
        <dbReference type="PROSITE-ProRule" id="PRU00267"/>
    </source>
</evidence>
<dbReference type="Pfam" id="PF00505">
    <property type="entry name" value="HMG_box"/>
    <property type="match status" value="1"/>
</dbReference>
<dbReference type="Gene3D" id="1.10.30.10">
    <property type="entry name" value="High mobility group box domain"/>
    <property type="match status" value="1"/>
</dbReference>
<comment type="caution">
    <text evidence="7">The sequence shown here is derived from an EMBL/GenBank/DDBJ whole genome shotgun (WGS) entry which is preliminary data.</text>
</comment>
<organism evidence="7 8">
    <name type="scientific">Meristemomyces frigidus</name>
    <dbReference type="NCBI Taxonomy" id="1508187"/>
    <lineage>
        <taxon>Eukaryota</taxon>
        <taxon>Fungi</taxon>
        <taxon>Dikarya</taxon>
        <taxon>Ascomycota</taxon>
        <taxon>Pezizomycotina</taxon>
        <taxon>Dothideomycetes</taxon>
        <taxon>Dothideomycetidae</taxon>
        <taxon>Mycosphaerellales</taxon>
        <taxon>Teratosphaeriaceae</taxon>
        <taxon>Meristemomyces</taxon>
    </lineage>
</organism>
<reference evidence="7" key="1">
    <citation type="submission" date="2023-08" db="EMBL/GenBank/DDBJ databases">
        <title>Black Yeasts Isolated from many extreme environments.</title>
        <authorList>
            <person name="Coleine C."/>
            <person name="Stajich J.E."/>
            <person name="Selbmann L."/>
        </authorList>
    </citation>
    <scope>NUCLEOTIDE SEQUENCE</scope>
    <source>
        <strain evidence="7">CCFEE 5401</strain>
    </source>
</reference>
<feature type="region of interest" description="Disordered" evidence="5">
    <location>
        <begin position="1"/>
        <end position="106"/>
    </location>
</feature>
<dbReference type="FunFam" id="1.10.30.10:FF:000041">
    <property type="entry name" value="HMG box family protein"/>
    <property type="match status" value="1"/>
</dbReference>
<evidence type="ECO:0000256" key="5">
    <source>
        <dbReference type="SAM" id="MobiDB-lite"/>
    </source>
</evidence>
<name>A0AAN7TER0_9PEZI</name>
<evidence type="ECO:0000256" key="3">
    <source>
        <dbReference type="ARBA" id="ARBA00023163"/>
    </source>
</evidence>
<dbReference type="Proteomes" id="UP001310890">
    <property type="component" value="Unassembled WGS sequence"/>
</dbReference>
<feature type="compositionally biased region" description="Polar residues" evidence="5">
    <location>
        <begin position="239"/>
        <end position="251"/>
    </location>
</feature>
<evidence type="ECO:0000313" key="8">
    <source>
        <dbReference type="Proteomes" id="UP001310890"/>
    </source>
</evidence>
<keyword evidence="4" id="KW-0539">Nucleus</keyword>
<keyword evidence="1" id="KW-0805">Transcription regulation</keyword>
<gene>
    <name evidence="7" type="ORF">LTR62_004480</name>
</gene>
<dbReference type="SUPFAM" id="SSF47095">
    <property type="entry name" value="HMG-box"/>
    <property type="match status" value="1"/>
</dbReference>
<accession>A0AAN7TER0</accession>
<protein>
    <recommendedName>
        <fullName evidence="6">HMG box domain-containing protein</fullName>
    </recommendedName>
</protein>
<dbReference type="InterPro" id="IPR009071">
    <property type="entry name" value="HMG_box_dom"/>
</dbReference>
<keyword evidence="2 4" id="KW-0238">DNA-binding</keyword>
<dbReference type="SMART" id="SM00398">
    <property type="entry name" value="HMG"/>
    <property type="match status" value="1"/>
</dbReference>
<keyword evidence="3" id="KW-0804">Transcription</keyword>
<evidence type="ECO:0000256" key="2">
    <source>
        <dbReference type="ARBA" id="ARBA00023125"/>
    </source>
</evidence>
<evidence type="ECO:0000256" key="1">
    <source>
        <dbReference type="ARBA" id="ARBA00023015"/>
    </source>
</evidence>
<evidence type="ECO:0000313" key="7">
    <source>
        <dbReference type="EMBL" id="KAK5112137.1"/>
    </source>
</evidence>
<dbReference type="PROSITE" id="PS50118">
    <property type="entry name" value="HMG_BOX_2"/>
    <property type="match status" value="1"/>
</dbReference>
<feature type="domain" description="HMG box" evidence="6">
    <location>
        <begin position="133"/>
        <end position="201"/>
    </location>
</feature>
<dbReference type="GO" id="GO:0005634">
    <property type="term" value="C:nucleus"/>
    <property type="evidence" value="ECO:0007669"/>
    <property type="project" value="UniProtKB-UniRule"/>
</dbReference>
<dbReference type="PANTHER" id="PTHR10270">
    <property type="entry name" value="SOX TRANSCRIPTION FACTOR"/>
    <property type="match status" value="1"/>
</dbReference>
<dbReference type="AlphaFoldDB" id="A0AAN7TER0"/>
<dbReference type="EMBL" id="JAVRRL010000033">
    <property type="protein sequence ID" value="KAK5112137.1"/>
    <property type="molecule type" value="Genomic_DNA"/>
</dbReference>
<dbReference type="GO" id="GO:0001228">
    <property type="term" value="F:DNA-binding transcription activator activity, RNA polymerase II-specific"/>
    <property type="evidence" value="ECO:0007669"/>
    <property type="project" value="TreeGrafter"/>
</dbReference>